<dbReference type="InterPro" id="IPR018060">
    <property type="entry name" value="HTH_AraC"/>
</dbReference>
<comment type="caution">
    <text evidence="5">The sequence shown here is derived from an EMBL/GenBank/DDBJ whole genome shotgun (WGS) entry which is preliminary data.</text>
</comment>
<keyword evidence="6" id="KW-1185">Reference proteome</keyword>
<dbReference type="PROSITE" id="PS01124">
    <property type="entry name" value="HTH_ARAC_FAMILY_2"/>
    <property type="match status" value="1"/>
</dbReference>
<dbReference type="InterPro" id="IPR032783">
    <property type="entry name" value="AraC_lig"/>
</dbReference>
<dbReference type="PANTHER" id="PTHR46796">
    <property type="entry name" value="HTH-TYPE TRANSCRIPTIONAL ACTIVATOR RHAS-RELATED"/>
    <property type="match status" value="1"/>
</dbReference>
<proteinExistence type="predicted"/>
<dbReference type="SUPFAM" id="SSF46689">
    <property type="entry name" value="Homeodomain-like"/>
    <property type="match status" value="2"/>
</dbReference>
<feature type="domain" description="HTH araC/xylS-type" evidence="4">
    <location>
        <begin position="220"/>
        <end position="318"/>
    </location>
</feature>
<name>A0ABT5B323_9BACT</name>
<dbReference type="SMART" id="SM00342">
    <property type="entry name" value="HTH_ARAC"/>
    <property type="match status" value="1"/>
</dbReference>
<protein>
    <submittedName>
        <fullName evidence="5">AraC family transcriptional regulator</fullName>
    </submittedName>
</protein>
<dbReference type="Gene3D" id="1.10.10.60">
    <property type="entry name" value="Homeodomain-like"/>
    <property type="match status" value="2"/>
</dbReference>
<dbReference type="InterPro" id="IPR009057">
    <property type="entry name" value="Homeodomain-like_sf"/>
</dbReference>
<keyword evidence="2" id="KW-0238">DNA-binding</keyword>
<evidence type="ECO:0000313" key="5">
    <source>
        <dbReference type="EMBL" id="MDC0668133.1"/>
    </source>
</evidence>
<sequence length="333" mass="35422">MPDSPRFRSVRPEPAVASDPLTDVLAAMHVRSALYFRLEATAPWGVRFAPVPHAKFAMVARGSCWLTVKGEPGPIALRAGDCFVVADGSEFLLRDNLRSSTVLCRELAESIEAGIVRHGGGGAPTVVICGWFTFDAWSSAPLIDLLPRVLCVQTDDAQAAALQATLDLLAAETSASAIGSPIVVSRLADILLVQTIRAYHASGASDAVGWLSAIKNPQIGAVLRAMHRDVAHPWSVEALAGVAGMSRSAFALRFKELVGVPPLEYLTRWRMYKVGCELRGGNASLTDVAALVGYESVGALNRAFQRIHGATPAAFRRAAMAGESAPARQSRRA</sequence>
<dbReference type="RefSeq" id="WP_271996966.1">
    <property type="nucleotide sequence ID" value="NZ_JAQNDN010000003.1"/>
</dbReference>
<keyword evidence="3" id="KW-0804">Transcription</keyword>
<gene>
    <name evidence="5" type="ORF">POL58_10310</name>
</gene>
<evidence type="ECO:0000256" key="1">
    <source>
        <dbReference type="ARBA" id="ARBA00023015"/>
    </source>
</evidence>
<dbReference type="Pfam" id="PF12833">
    <property type="entry name" value="HTH_18"/>
    <property type="match status" value="1"/>
</dbReference>
<dbReference type="InterPro" id="IPR050204">
    <property type="entry name" value="AraC_XylS_family_regulators"/>
</dbReference>
<dbReference type="Pfam" id="PF12852">
    <property type="entry name" value="Cupin_6"/>
    <property type="match status" value="1"/>
</dbReference>
<dbReference type="EMBL" id="JAQNDN010000003">
    <property type="protein sequence ID" value="MDC0668133.1"/>
    <property type="molecule type" value="Genomic_DNA"/>
</dbReference>
<dbReference type="PANTHER" id="PTHR46796:SF7">
    <property type="entry name" value="ARAC FAMILY TRANSCRIPTIONAL REGULATOR"/>
    <property type="match status" value="1"/>
</dbReference>
<accession>A0ABT5B323</accession>
<evidence type="ECO:0000259" key="4">
    <source>
        <dbReference type="PROSITE" id="PS01124"/>
    </source>
</evidence>
<organism evidence="5 6">
    <name type="scientific">Nannocystis radixulma</name>
    <dbReference type="NCBI Taxonomy" id="2995305"/>
    <lineage>
        <taxon>Bacteria</taxon>
        <taxon>Pseudomonadati</taxon>
        <taxon>Myxococcota</taxon>
        <taxon>Polyangia</taxon>
        <taxon>Nannocystales</taxon>
        <taxon>Nannocystaceae</taxon>
        <taxon>Nannocystis</taxon>
    </lineage>
</organism>
<evidence type="ECO:0000256" key="2">
    <source>
        <dbReference type="ARBA" id="ARBA00023125"/>
    </source>
</evidence>
<dbReference type="Proteomes" id="UP001217838">
    <property type="component" value="Unassembled WGS sequence"/>
</dbReference>
<evidence type="ECO:0000256" key="3">
    <source>
        <dbReference type="ARBA" id="ARBA00023163"/>
    </source>
</evidence>
<reference evidence="5 6" key="1">
    <citation type="submission" date="2022-11" db="EMBL/GenBank/DDBJ databases">
        <title>Minimal conservation of predation-associated metabolite biosynthetic gene clusters underscores biosynthetic potential of Myxococcota including descriptions for ten novel species: Archangium lansinium sp. nov., Myxococcus landrumus sp. nov., Nannocystis bai.</title>
        <authorList>
            <person name="Ahearne A."/>
            <person name="Stevens C."/>
            <person name="Dowd S."/>
        </authorList>
    </citation>
    <scope>NUCLEOTIDE SEQUENCE [LARGE SCALE GENOMIC DNA]</scope>
    <source>
        <strain evidence="5 6">NCELM</strain>
    </source>
</reference>
<evidence type="ECO:0000313" key="6">
    <source>
        <dbReference type="Proteomes" id="UP001217838"/>
    </source>
</evidence>
<keyword evidence="1" id="KW-0805">Transcription regulation</keyword>